<evidence type="ECO:0000313" key="1">
    <source>
        <dbReference type="EMBL" id="MBX09047.1"/>
    </source>
</evidence>
<proteinExistence type="predicted"/>
<accession>A0A2P2KTM1</accession>
<reference evidence="1" key="1">
    <citation type="submission" date="2018-02" db="EMBL/GenBank/DDBJ databases">
        <title>Rhizophora mucronata_Transcriptome.</title>
        <authorList>
            <person name="Meera S.P."/>
            <person name="Sreeshan A."/>
            <person name="Augustine A."/>
        </authorList>
    </citation>
    <scope>NUCLEOTIDE SEQUENCE</scope>
    <source>
        <tissue evidence="1">Leaf</tissue>
    </source>
</reference>
<dbReference type="EMBL" id="GGEC01028563">
    <property type="protein sequence ID" value="MBX09047.1"/>
    <property type="molecule type" value="Transcribed_RNA"/>
</dbReference>
<name>A0A2P2KTM1_RHIMU</name>
<protein>
    <submittedName>
        <fullName evidence="1">Uncharacterized protein</fullName>
    </submittedName>
</protein>
<organism evidence="1">
    <name type="scientific">Rhizophora mucronata</name>
    <name type="common">Asiatic mangrove</name>
    <dbReference type="NCBI Taxonomy" id="61149"/>
    <lineage>
        <taxon>Eukaryota</taxon>
        <taxon>Viridiplantae</taxon>
        <taxon>Streptophyta</taxon>
        <taxon>Embryophyta</taxon>
        <taxon>Tracheophyta</taxon>
        <taxon>Spermatophyta</taxon>
        <taxon>Magnoliopsida</taxon>
        <taxon>eudicotyledons</taxon>
        <taxon>Gunneridae</taxon>
        <taxon>Pentapetalae</taxon>
        <taxon>rosids</taxon>
        <taxon>fabids</taxon>
        <taxon>Malpighiales</taxon>
        <taxon>Rhizophoraceae</taxon>
        <taxon>Rhizophora</taxon>
    </lineage>
</organism>
<sequence length="13" mass="1378">MVISVFGLVGTRV</sequence>